<evidence type="ECO:0000313" key="10">
    <source>
        <dbReference type="Proteomes" id="UP000544110"/>
    </source>
</evidence>
<evidence type="ECO:0000256" key="7">
    <source>
        <dbReference type="SAM" id="MobiDB-lite"/>
    </source>
</evidence>
<evidence type="ECO:0000256" key="8">
    <source>
        <dbReference type="SAM" id="Phobius"/>
    </source>
</evidence>
<evidence type="ECO:0000256" key="3">
    <source>
        <dbReference type="ARBA" id="ARBA00022475"/>
    </source>
</evidence>
<dbReference type="RefSeq" id="WP_179518825.1">
    <property type="nucleotide sequence ID" value="NZ_JACCAC010000001.1"/>
</dbReference>
<dbReference type="PANTHER" id="PTHR23513">
    <property type="entry name" value="INTEGRAL MEMBRANE EFFLUX PROTEIN-RELATED"/>
    <property type="match status" value="1"/>
</dbReference>
<keyword evidence="2" id="KW-0813">Transport</keyword>
<sequence>MGAARTTVQRAIDPLRRPAFRWYFAARLTSVVGAATAPLALAFAVLDLTDDPGALGAVLASATLPMLGFLLVGGVLADRLPRTALMQVAHVVQGAAQATAATLVVTGRAEVWHLAALGAVGGTATAAALPALRSVVPQLVPRAQLQEANLLLSVTRGAVAVAGPSLAALLVVTTGPGWALAVDAVAALLAAALLTRVPLPAVVHDRAAARGVRGVLGELAAGRRELAHLRWFWTVVGVFAVLNAVQALTWTTLGPPLALRTVGERGWGLALSALALGLLLGAVALLGVRLRRPLLVGMLAIAVTGLPILALGADPRVVPLVATAFLAGVGVEVYTLGWHLALQENVPEQLLSRAYSWDQLGSYAAIPAGQLLAGPLASTFGVRPTIVAGGVLYVVLALAVLGSREVRTLQRAPADPAPDPTPDDPAPGVTLPAAPGTTAAPAS</sequence>
<keyword evidence="5 8" id="KW-1133">Transmembrane helix</keyword>
<keyword evidence="6 8" id="KW-0472">Membrane</keyword>
<feature type="compositionally biased region" description="Pro residues" evidence="7">
    <location>
        <begin position="415"/>
        <end position="425"/>
    </location>
</feature>
<dbReference type="CDD" id="cd06173">
    <property type="entry name" value="MFS_MefA_like"/>
    <property type="match status" value="1"/>
</dbReference>
<dbReference type="GO" id="GO:0005886">
    <property type="term" value="C:plasma membrane"/>
    <property type="evidence" value="ECO:0007669"/>
    <property type="project" value="UniProtKB-SubCell"/>
</dbReference>
<protein>
    <submittedName>
        <fullName evidence="9">MFS family permease</fullName>
    </submittedName>
</protein>
<evidence type="ECO:0000256" key="4">
    <source>
        <dbReference type="ARBA" id="ARBA00022692"/>
    </source>
</evidence>
<dbReference type="InterPro" id="IPR036259">
    <property type="entry name" value="MFS_trans_sf"/>
</dbReference>
<comment type="subcellular location">
    <subcellularLocation>
        <location evidence="1">Cell membrane</location>
        <topology evidence="1">Multi-pass membrane protein</topology>
    </subcellularLocation>
</comment>
<feature type="transmembrane region" description="Helical" evidence="8">
    <location>
        <begin position="265"/>
        <end position="287"/>
    </location>
</feature>
<organism evidence="9 10">
    <name type="scientific">Nocardioides perillae</name>
    <dbReference type="NCBI Taxonomy" id="1119534"/>
    <lineage>
        <taxon>Bacteria</taxon>
        <taxon>Bacillati</taxon>
        <taxon>Actinomycetota</taxon>
        <taxon>Actinomycetes</taxon>
        <taxon>Propionibacteriales</taxon>
        <taxon>Nocardioidaceae</taxon>
        <taxon>Nocardioides</taxon>
    </lineage>
</organism>
<keyword evidence="10" id="KW-1185">Reference proteome</keyword>
<keyword evidence="3" id="KW-1003">Cell membrane</keyword>
<proteinExistence type="predicted"/>
<evidence type="ECO:0000256" key="1">
    <source>
        <dbReference type="ARBA" id="ARBA00004651"/>
    </source>
</evidence>
<accession>A0A7Y9RZ34</accession>
<dbReference type="PANTHER" id="PTHR23513:SF11">
    <property type="entry name" value="STAPHYLOFERRIN A TRANSPORTER"/>
    <property type="match status" value="1"/>
</dbReference>
<feature type="transmembrane region" description="Helical" evidence="8">
    <location>
        <begin position="294"/>
        <end position="313"/>
    </location>
</feature>
<dbReference type="InterPro" id="IPR010290">
    <property type="entry name" value="TM_effector"/>
</dbReference>
<gene>
    <name evidence="9" type="ORF">BJ989_002904</name>
</gene>
<name>A0A7Y9RZ34_9ACTN</name>
<dbReference type="SUPFAM" id="SSF103473">
    <property type="entry name" value="MFS general substrate transporter"/>
    <property type="match status" value="1"/>
</dbReference>
<feature type="transmembrane region" description="Helical" evidence="8">
    <location>
        <begin position="231"/>
        <end position="253"/>
    </location>
</feature>
<feature type="transmembrane region" description="Helical" evidence="8">
    <location>
        <begin position="150"/>
        <end position="172"/>
    </location>
</feature>
<dbReference type="EMBL" id="JACCAC010000001">
    <property type="protein sequence ID" value="NYG56600.1"/>
    <property type="molecule type" value="Genomic_DNA"/>
</dbReference>
<evidence type="ECO:0000313" key="9">
    <source>
        <dbReference type="EMBL" id="NYG56600.1"/>
    </source>
</evidence>
<feature type="transmembrane region" description="Helical" evidence="8">
    <location>
        <begin position="178"/>
        <end position="197"/>
    </location>
</feature>
<dbReference type="Pfam" id="PF05977">
    <property type="entry name" value="MFS_3"/>
    <property type="match status" value="1"/>
</dbReference>
<evidence type="ECO:0000256" key="2">
    <source>
        <dbReference type="ARBA" id="ARBA00022448"/>
    </source>
</evidence>
<reference evidence="9 10" key="1">
    <citation type="submission" date="2020-07" db="EMBL/GenBank/DDBJ databases">
        <title>Sequencing the genomes of 1000 actinobacteria strains.</title>
        <authorList>
            <person name="Klenk H.-P."/>
        </authorList>
    </citation>
    <scope>NUCLEOTIDE SEQUENCE [LARGE SCALE GENOMIC DNA]</scope>
    <source>
        <strain evidence="9 10">DSM 24552</strain>
    </source>
</reference>
<feature type="transmembrane region" description="Helical" evidence="8">
    <location>
        <begin position="52"/>
        <end position="77"/>
    </location>
</feature>
<feature type="region of interest" description="Disordered" evidence="7">
    <location>
        <begin position="410"/>
        <end position="443"/>
    </location>
</feature>
<dbReference type="AlphaFoldDB" id="A0A7Y9RZ34"/>
<feature type="transmembrane region" description="Helical" evidence="8">
    <location>
        <begin position="24"/>
        <end position="46"/>
    </location>
</feature>
<feature type="transmembrane region" description="Helical" evidence="8">
    <location>
        <begin position="386"/>
        <end position="403"/>
    </location>
</feature>
<evidence type="ECO:0000256" key="5">
    <source>
        <dbReference type="ARBA" id="ARBA00022989"/>
    </source>
</evidence>
<dbReference type="Proteomes" id="UP000544110">
    <property type="component" value="Unassembled WGS sequence"/>
</dbReference>
<keyword evidence="4 8" id="KW-0812">Transmembrane</keyword>
<dbReference type="Gene3D" id="1.20.1250.20">
    <property type="entry name" value="MFS general substrate transporter like domains"/>
    <property type="match status" value="1"/>
</dbReference>
<evidence type="ECO:0000256" key="6">
    <source>
        <dbReference type="ARBA" id="ARBA00023136"/>
    </source>
</evidence>
<comment type="caution">
    <text evidence="9">The sequence shown here is derived from an EMBL/GenBank/DDBJ whole genome shotgun (WGS) entry which is preliminary data.</text>
</comment>
<feature type="compositionally biased region" description="Low complexity" evidence="7">
    <location>
        <begin position="426"/>
        <end position="443"/>
    </location>
</feature>